<evidence type="ECO:0000313" key="1">
    <source>
        <dbReference type="EMBL" id="LAA72195.1"/>
    </source>
</evidence>
<reference evidence="1" key="2">
    <citation type="submission" date="2017-11" db="EMBL/GenBank/DDBJ databases">
        <title>Coralsnake Venomics: Analyses of Venom Gland Transcriptomes and Proteomes of Six Brazilian Taxa.</title>
        <authorList>
            <person name="Aird S.D."/>
            <person name="Jorge da Silva N."/>
            <person name="Qiu L."/>
            <person name="Villar-Briones A."/>
            <person name="Aparecida-Saddi V."/>
            <person name="Campos-Telles M.P."/>
            <person name="Grau M."/>
            <person name="Mikheyev A.S."/>
        </authorList>
    </citation>
    <scope>NUCLEOTIDE SEQUENCE</scope>
    <source>
        <tissue evidence="1">Venom_gland</tissue>
    </source>
</reference>
<accession>A0A2D4HJP7</accession>
<sequence length="102" mass="11328">MMRGSFYENILSCSSCTTNNFRKKCQLAPNRIKKKSLKVQDRNVVPVPNMSCLIHSSSEIHNPQQWRGGIYSLALANSRNPALLADNLSRIGKLIVKAVQAG</sequence>
<dbReference type="AlphaFoldDB" id="A0A2D4HJP7"/>
<organism evidence="1">
    <name type="scientific">Micrurus lemniscatus lemniscatus</name>
    <dbReference type="NCBI Taxonomy" id="129467"/>
    <lineage>
        <taxon>Eukaryota</taxon>
        <taxon>Metazoa</taxon>
        <taxon>Chordata</taxon>
        <taxon>Craniata</taxon>
        <taxon>Vertebrata</taxon>
        <taxon>Euteleostomi</taxon>
        <taxon>Lepidosauria</taxon>
        <taxon>Squamata</taxon>
        <taxon>Bifurcata</taxon>
        <taxon>Unidentata</taxon>
        <taxon>Episquamata</taxon>
        <taxon>Toxicofera</taxon>
        <taxon>Serpentes</taxon>
        <taxon>Colubroidea</taxon>
        <taxon>Elapidae</taxon>
        <taxon>Elapinae</taxon>
        <taxon>Micrurus</taxon>
    </lineage>
</organism>
<proteinExistence type="predicted"/>
<protein>
    <submittedName>
        <fullName evidence="1">Uncharacterized protein</fullName>
    </submittedName>
</protein>
<dbReference type="EMBL" id="IACK01040772">
    <property type="protein sequence ID" value="LAA72195.1"/>
    <property type="molecule type" value="Transcribed_RNA"/>
</dbReference>
<reference evidence="1" key="1">
    <citation type="submission" date="2017-07" db="EMBL/GenBank/DDBJ databases">
        <authorList>
            <person name="Mikheyev A."/>
            <person name="Grau M."/>
        </authorList>
    </citation>
    <scope>NUCLEOTIDE SEQUENCE</scope>
    <source>
        <tissue evidence="1">Venom_gland</tissue>
    </source>
</reference>
<name>A0A2D4HJP7_MICLE</name>